<protein>
    <submittedName>
        <fullName evidence="2">Uncharacterized protein</fullName>
    </submittedName>
</protein>
<dbReference type="PROSITE" id="PS51257">
    <property type="entry name" value="PROKAR_LIPOPROTEIN"/>
    <property type="match status" value="1"/>
</dbReference>
<evidence type="ECO:0000256" key="1">
    <source>
        <dbReference type="SAM" id="SignalP"/>
    </source>
</evidence>
<evidence type="ECO:0000313" key="2">
    <source>
        <dbReference type="EMBL" id="KZS93800.1"/>
    </source>
</evidence>
<sequence>MQLTSRISFLAIITAALFASNAVAYNPVGQSCPKQGDEGCSQDASLNGGNAFIYECGPSNTFVYVAGCRCPTCCEATTSGAFCT</sequence>
<evidence type="ECO:0000313" key="3">
    <source>
        <dbReference type="Proteomes" id="UP000076722"/>
    </source>
</evidence>
<dbReference type="Proteomes" id="UP000076722">
    <property type="component" value="Unassembled WGS sequence"/>
</dbReference>
<dbReference type="EMBL" id="KV419406">
    <property type="protein sequence ID" value="KZS93800.1"/>
    <property type="molecule type" value="Genomic_DNA"/>
</dbReference>
<gene>
    <name evidence="2" type="ORF">SISNIDRAFT_410929</name>
</gene>
<dbReference type="AlphaFoldDB" id="A0A164V489"/>
<feature type="chain" id="PRO_5007853714" evidence="1">
    <location>
        <begin position="25"/>
        <end position="84"/>
    </location>
</feature>
<proteinExistence type="predicted"/>
<name>A0A164V489_9AGAM</name>
<organism evidence="2 3">
    <name type="scientific">Sistotremastrum niveocremeum HHB9708</name>
    <dbReference type="NCBI Taxonomy" id="1314777"/>
    <lineage>
        <taxon>Eukaryota</taxon>
        <taxon>Fungi</taxon>
        <taxon>Dikarya</taxon>
        <taxon>Basidiomycota</taxon>
        <taxon>Agaricomycotina</taxon>
        <taxon>Agaricomycetes</taxon>
        <taxon>Sistotremastrales</taxon>
        <taxon>Sistotremastraceae</taxon>
        <taxon>Sertulicium</taxon>
        <taxon>Sertulicium niveocremeum</taxon>
    </lineage>
</organism>
<dbReference type="OrthoDB" id="2608547at2759"/>
<feature type="signal peptide" evidence="1">
    <location>
        <begin position="1"/>
        <end position="24"/>
    </location>
</feature>
<keyword evidence="1" id="KW-0732">Signal</keyword>
<reference evidence="2 3" key="1">
    <citation type="journal article" date="2016" name="Mol. Biol. Evol.">
        <title>Comparative Genomics of Early-Diverging Mushroom-Forming Fungi Provides Insights into the Origins of Lignocellulose Decay Capabilities.</title>
        <authorList>
            <person name="Nagy L.G."/>
            <person name="Riley R."/>
            <person name="Tritt A."/>
            <person name="Adam C."/>
            <person name="Daum C."/>
            <person name="Floudas D."/>
            <person name="Sun H."/>
            <person name="Yadav J.S."/>
            <person name="Pangilinan J."/>
            <person name="Larsson K.H."/>
            <person name="Matsuura K."/>
            <person name="Barry K."/>
            <person name="Labutti K."/>
            <person name="Kuo R."/>
            <person name="Ohm R.A."/>
            <person name="Bhattacharya S.S."/>
            <person name="Shirouzu T."/>
            <person name="Yoshinaga Y."/>
            <person name="Martin F.M."/>
            <person name="Grigoriev I.V."/>
            <person name="Hibbett D.S."/>
        </authorList>
    </citation>
    <scope>NUCLEOTIDE SEQUENCE [LARGE SCALE GENOMIC DNA]</scope>
    <source>
        <strain evidence="2 3">HHB9708</strain>
    </source>
</reference>
<accession>A0A164V489</accession>
<keyword evidence="3" id="KW-1185">Reference proteome</keyword>